<gene>
    <name evidence="1" type="ORF">K488DRAFT_59781</name>
</gene>
<evidence type="ECO:0000313" key="1">
    <source>
        <dbReference type="EMBL" id="KAI0028013.1"/>
    </source>
</evidence>
<dbReference type="EMBL" id="MU273804">
    <property type="protein sequence ID" value="KAI0028013.1"/>
    <property type="molecule type" value="Genomic_DNA"/>
</dbReference>
<accession>A0ACB8Q8G9</accession>
<sequence length="667" mass="75216">MPRANSLDDEGRSLTPDFDDYNELREHEEPGLPMPSTARQRPAVAPIQTSVVSSTSLRSLRHRPEVHPPGHRSHQSTLSPIQPSSVPRHETAREHFRSAVRKVMAMRRASHLLSSGGVVGAEPGVDPRRSSAFEFYGHIRQKCLIDIIDYSPLRTSFGRMTNGEFLRLLGDARASEREPWVRVRWISVGGISWDVVSRLAIKYDMHPLAVEDLLHQRGPHSRSKADYYPKHLFLRILCHTLGSTPATDGFVSSDVTPSSSGWSSTAGTITNLTRSMSPGPLDNKIGIADEDRDRDEDRDFELTDTQDAQYPDVEGGNGPRSHATKLTLEELKRGDRVDVRLEPMCIFLYRDGTVISFHPDPTLEFTRPIVERIRQRDTTLRRTADPSLLVQSLLDLIVDSVLEVVDEYHTKINQLERATLIKPQVKTVRALHILSGDLILHKRTLGPIKSLVYGLRRYDADRCAALIEGGSARSTIGYISPKSNIYLADVHDHMEYALASLDMYAAMAENLISYTFNMASYEMNEVMRRLTTATIIFFPLTLLTGYFGMNFHTMWSLTNSDLFFWELAIPIMAVVVPLFMWSDIKRMALYVKKRMLARRIVKQNVRACCRPHVFPPDRSPLADDPAPTCQARLKASAPAASYGLSRLYIPSYPGYCTFCPHRALTCD</sequence>
<keyword evidence="2" id="KW-1185">Reference proteome</keyword>
<proteinExistence type="predicted"/>
<comment type="caution">
    <text evidence="1">The sequence shown here is derived from an EMBL/GenBank/DDBJ whole genome shotgun (WGS) entry which is preliminary data.</text>
</comment>
<name>A0ACB8Q8G9_9AGAM</name>
<evidence type="ECO:0000313" key="2">
    <source>
        <dbReference type="Proteomes" id="UP000814128"/>
    </source>
</evidence>
<reference evidence="1" key="2">
    <citation type="journal article" date="2022" name="New Phytol.">
        <title>Evolutionary transition to the ectomycorrhizal habit in the genomes of a hyperdiverse lineage of mushroom-forming fungi.</title>
        <authorList>
            <person name="Looney B."/>
            <person name="Miyauchi S."/>
            <person name="Morin E."/>
            <person name="Drula E."/>
            <person name="Courty P.E."/>
            <person name="Kohler A."/>
            <person name="Kuo A."/>
            <person name="LaButti K."/>
            <person name="Pangilinan J."/>
            <person name="Lipzen A."/>
            <person name="Riley R."/>
            <person name="Andreopoulos W."/>
            <person name="He G."/>
            <person name="Johnson J."/>
            <person name="Nolan M."/>
            <person name="Tritt A."/>
            <person name="Barry K.W."/>
            <person name="Grigoriev I.V."/>
            <person name="Nagy L.G."/>
            <person name="Hibbett D."/>
            <person name="Henrissat B."/>
            <person name="Matheny P.B."/>
            <person name="Labbe J."/>
            <person name="Martin F.M."/>
        </authorList>
    </citation>
    <scope>NUCLEOTIDE SEQUENCE</scope>
    <source>
        <strain evidence="1">EC-137</strain>
    </source>
</reference>
<reference evidence="1" key="1">
    <citation type="submission" date="2021-02" db="EMBL/GenBank/DDBJ databases">
        <authorList>
            <consortium name="DOE Joint Genome Institute"/>
            <person name="Ahrendt S."/>
            <person name="Looney B.P."/>
            <person name="Miyauchi S."/>
            <person name="Morin E."/>
            <person name="Drula E."/>
            <person name="Courty P.E."/>
            <person name="Chicoki N."/>
            <person name="Fauchery L."/>
            <person name="Kohler A."/>
            <person name="Kuo A."/>
            <person name="Labutti K."/>
            <person name="Pangilinan J."/>
            <person name="Lipzen A."/>
            <person name="Riley R."/>
            <person name="Andreopoulos W."/>
            <person name="He G."/>
            <person name="Johnson J."/>
            <person name="Barry K.W."/>
            <person name="Grigoriev I.V."/>
            <person name="Nagy L."/>
            <person name="Hibbett D."/>
            <person name="Henrissat B."/>
            <person name="Matheny P.B."/>
            <person name="Labbe J."/>
            <person name="Martin F."/>
        </authorList>
    </citation>
    <scope>NUCLEOTIDE SEQUENCE</scope>
    <source>
        <strain evidence="1">EC-137</strain>
    </source>
</reference>
<organism evidence="1 2">
    <name type="scientific">Vararia minispora EC-137</name>
    <dbReference type="NCBI Taxonomy" id="1314806"/>
    <lineage>
        <taxon>Eukaryota</taxon>
        <taxon>Fungi</taxon>
        <taxon>Dikarya</taxon>
        <taxon>Basidiomycota</taxon>
        <taxon>Agaricomycotina</taxon>
        <taxon>Agaricomycetes</taxon>
        <taxon>Russulales</taxon>
        <taxon>Lachnocladiaceae</taxon>
        <taxon>Vararia</taxon>
    </lineage>
</organism>
<dbReference type="Proteomes" id="UP000814128">
    <property type="component" value="Unassembled WGS sequence"/>
</dbReference>
<protein>
    <submittedName>
        <fullName evidence="1">Uncharacterized protein</fullName>
    </submittedName>
</protein>